<evidence type="ECO:0000256" key="2">
    <source>
        <dbReference type="SAM" id="Phobius"/>
    </source>
</evidence>
<evidence type="ECO:0000256" key="1">
    <source>
        <dbReference type="SAM" id="MobiDB-lite"/>
    </source>
</evidence>
<evidence type="ECO:0000256" key="3">
    <source>
        <dbReference type="SAM" id="SignalP"/>
    </source>
</evidence>
<name>A0A9P8WB76_9HYPO</name>
<keyword evidence="5" id="KW-1185">Reference proteome</keyword>
<keyword evidence="3" id="KW-0732">Signal</keyword>
<feature type="transmembrane region" description="Helical" evidence="2">
    <location>
        <begin position="279"/>
        <end position="297"/>
    </location>
</feature>
<dbReference type="AlphaFoldDB" id="A0A9P8WB76"/>
<keyword evidence="2" id="KW-0472">Membrane</keyword>
<reference evidence="4 5" key="1">
    <citation type="journal article" date="2021" name="Nat. Commun.">
        <title>Genetic determinants of endophytism in the Arabidopsis root mycobiome.</title>
        <authorList>
            <person name="Mesny F."/>
            <person name="Miyauchi S."/>
            <person name="Thiergart T."/>
            <person name="Pickel B."/>
            <person name="Atanasova L."/>
            <person name="Karlsson M."/>
            <person name="Huettel B."/>
            <person name="Barry K.W."/>
            <person name="Haridas S."/>
            <person name="Chen C."/>
            <person name="Bauer D."/>
            <person name="Andreopoulos W."/>
            <person name="Pangilinan J."/>
            <person name="LaButti K."/>
            <person name="Riley R."/>
            <person name="Lipzen A."/>
            <person name="Clum A."/>
            <person name="Drula E."/>
            <person name="Henrissat B."/>
            <person name="Kohler A."/>
            <person name="Grigoriev I.V."/>
            <person name="Martin F.M."/>
            <person name="Hacquard S."/>
        </authorList>
    </citation>
    <scope>NUCLEOTIDE SEQUENCE [LARGE SCALE GENOMIC DNA]</scope>
    <source>
        <strain evidence="4 5">MPI-CAGE-CH-0241</strain>
    </source>
</reference>
<feature type="chain" id="PRO_5040509967" evidence="3">
    <location>
        <begin position="23"/>
        <end position="505"/>
    </location>
</feature>
<feature type="compositionally biased region" description="Pro residues" evidence="1">
    <location>
        <begin position="474"/>
        <end position="492"/>
    </location>
</feature>
<feature type="transmembrane region" description="Helical" evidence="2">
    <location>
        <begin position="244"/>
        <end position="267"/>
    </location>
</feature>
<evidence type="ECO:0000313" key="4">
    <source>
        <dbReference type="EMBL" id="KAH6894625.1"/>
    </source>
</evidence>
<dbReference type="EMBL" id="JAGPYM010000005">
    <property type="protein sequence ID" value="KAH6894625.1"/>
    <property type="molecule type" value="Genomic_DNA"/>
</dbReference>
<organism evidence="4 5">
    <name type="scientific">Thelonectria olida</name>
    <dbReference type="NCBI Taxonomy" id="1576542"/>
    <lineage>
        <taxon>Eukaryota</taxon>
        <taxon>Fungi</taxon>
        <taxon>Dikarya</taxon>
        <taxon>Ascomycota</taxon>
        <taxon>Pezizomycotina</taxon>
        <taxon>Sordariomycetes</taxon>
        <taxon>Hypocreomycetidae</taxon>
        <taxon>Hypocreales</taxon>
        <taxon>Nectriaceae</taxon>
        <taxon>Thelonectria</taxon>
    </lineage>
</organism>
<comment type="caution">
    <text evidence="4">The sequence shown here is derived from an EMBL/GenBank/DDBJ whole genome shotgun (WGS) entry which is preliminary data.</text>
</comment>
<gene>
    <name evidence="4" type="ORF">B0T10DRAFT_258051</name>
</gene>
<feature type="region of interest" description="Disordered" evidence="1">
    <location>
        <begin position="420"/>
        <end position="505"/>
    </location>
</feature>
<proteinExistence type="predicted"/>
<evidence type="ECO:0000313" key="5">
    <source>
        <dbReference type="Proteomes" id="UP000777438"/>
    </source>
</evidence>
<accession>A0A9P8WB76</accession>
<sequence>MEFKTFLRALVAQCLLAGLASATQWTVTSYYAESVVTSQYGTYTDDVYTYTTTISIKPTASITAAPTSTYTSTDTYYDLKVVEIYYDPDDVEANDIVPTTSYDPDDYSGSYTYWVQEIVYTAPTSCPTAFTVTTYTNVYVPSAVEDQLSPTSTTKYVSTYRDGDKYTYVTAYLSQGAVPTTTATTSDFVETYYIDNCRNPTATGDAYWGPDSSSGGSSDDDDDDSDSYYSYCYGLYGCTSVKTWVIIVASVIPSLFLFGFFESFFWFRRLMLGKAALRFGTICWCLISLWVICFTRHTGARNKADHPGLRQQWNALPMGTRFKLWFKWGFRHAYPVDLLGPDPRGVTPSTAATPIAVPFVPKPADGQPPMAGVQPPYGQPVYASQQPVFGQQPFYEGQQPVQGPYGQPVYLMPQPYMQPQYNMAPPGTTPSPMDTATPTPPPAVHMQNQDRTISPPSEGLQVTPPPEQQQQQPPQNPPEQPLQHPPQQPPHPHSNRPRNELEKQE</sequence>
<dbReference type="Proteomes" id="UP000777438">
    <property type="component" value="Unassembled WGS sequence"/>
</dbReference>
<keyword evidence="2" id="KW-0812">Transmembrane</keyword>
<dbReference type="OrthoDB" id="3795566at2759"/>
<keyword evidence="2" id="KW-1133">Transmembrane helix</keyword>
<feature type="compositionally biased region" description="Polar residues" evidence="1">
    <location>
        <begin position="446"/>
        <end position="455"/>
    </location>
</feature>
<protein>
    <submittedName>
        <fullName evidence="4">Uncharacterized protein</fullName>
    </submittedName>
</protein>
<feature type="signal peptide" evidence="3">
    <location>
        <begin position="1"/>
        <end position="22"/>
    </location>
</feature>